<evidence type="ECO:0008006" key="4">
    <source>
        <dbReference type="Google" id="ProtNLM"/>
    </source>
</evidence>
<name>A0A1M7J7Q8_9RHOB</name>
<keyword evidence="1" id="KW-0732">Signal</keyword>
<gene>
    <name evidence="2" type="ORF">SAMN05443432_10877</name>
</gene>
<evidence type="ECO:0000256" key="1">
    <source>
        <dbReference type="SAM" id="SignalP"/>
    </source>
</evidence>
<evidence type="ECO:0000313" key="2">
    <source>
        <dbReference type="EMBL" id="SHM49035.1"/>
    </source>
</evidence>
<dbReference type="EMBL" id="FRCB01000008">
    <property type="protein sequence ID" value="SHM49035.1"/>
    <property type="molecule type" value="Genomic_DNA"/>
</dbReference>
<feature type="chain" id="PRO_5013042689" description="DUF2946 domain-containing protein" evidence="1">
    <location>
        <begin position="25"/>
        <end position="115"/>
    </location>
</feature>
<feature type="signal peptide" evidence="1">
    <location>
        <begin position="1"/>
        <end position="24"/>
    </location>
</feature>
<evidence type="ECO:0000313" key="3">
    <source>
        <dbReference type="Proteomes" id="UP000322545"/>
    </source>
</evidence>
<reference evidence="2 3" key="1">
    <citation type="submission" date="2016-11" db="EMBL/GenBank/DDBJ databases">
        <authorList>
            <person name="Varghese N."/>
            <person name="Submissions S."/>
        </authorList>
    </citation>
    <scope>NUCLEOTIDE SEQUENCE [LARGE SCALE GENOMIC DNA]</scope>
    <source>
        <strain evidence="2 3">DSM 28249</strain>
    </source>
</reference>
<dbReference type="AlphaFoldDB" id="A0A1M7J7Q8"/>
<keyword evidence="3" id="KW-1185">Reference proteome</keyword>
<organism evidence="2 3">
    <name type="scientific">Roseovarius litoreus</name>
    <dbReference type="NCBI Taxonomy" id="1155722"/>
    <lineage>
        <taxon>Bacteria</taxon>
        <taxon>Pseudomonadati</taxon>
        <taxon>Pseudomonadota</taxon>
        <taxon>Alphaproteobacteria</taxon>
        <taxon>Rhodobacterales</taxon>
        <taxon>Roseobacteraceae</taxon>
        <taxon>Roseovarius</taxon>
    </lineage>
</organism>
<accession>A0A1M7J7Q8</accession>
<proteinExistence type="predicted"/>
<protein>
    <recommendedName>
        <fullName evidence="4">DUF2946 domain-containing protein</fullName>
    </recommendedName>
</protein>
<sequence>MTQVRTYLALALAFVLTLTAQSMALARNAPDPAGQMVLCTGTGPVTVLVDAQGQPTGAVHICPECALSLFQVISTDTADLLRPTTWTPAQTLDLPLEIFDLARLPARARGPPVHS</sequence>
<dbReference type="RefSeq" id="WP_149780315.1">
    <property type="nucleotide sequence ID" value="NZ_FRCB01000008.1"/>
</dbReference>
<dbReference type="Proteomes" id="UP000322545">
    <property type="component" value="Unassembled WGS sequence"/>
</dbReference>